<dbReference type="InterPro" id="IPR043502">
    <property type="entry name" value="DNA/RNA_pol_sf"/>
</dbReference>
<dbReference type="CDD" id="cd09274">
    <property type="entry name" value="RNase_HI_RT_Ty3"/>
    <property type="match status" value="1"/>
</dbReference>
<dbReference type="SUPFAM" id="SSF56672">
    <property type="entry name" value="DNA/RNA polymerases"/>
    <property type="match status" value="1"/>
</dbReference>
<protein>
    <recommendedName>
        <fullName evidence="1">Reverse transcriptase/retrotransposon-derived protein RNase H-like domain-containing protein</fullName>
    </recommendedName>
</protein>
<feature type="domain" description="Reverse transcriptase/retrotransposon-derived protein RNase H-like" evidence="1">
    <location>
        <begin position="1"/>
        <end position="97"/>
    </location>
</feature>
<gene>
    <name evidence="2" type="ORF">M9458_056948</name>
</gene>
<name>A0ABD0MFI4_CIRMR</name>
<dbReference type="Pfam" id="PF17919">
    <property type="entry name" value="RT_RNaseH_2"/>
    <property type="match status" value="1"/>
</dbReference>
<reference evidence="2 3" key="1">
    <citation type="submission" date="2024-05" db="EMBL/GenBank/DDBJ databases">
        <title>Genome sequencing and assembly of Indian major carp, Cirrhinus mrigala (Hamilton, 1822).</title>
        <authorList>
            <person name="Mohindra V."/>
            <person name="Chowdhury L.M."/>
            <person name="Lal K."/>
            <person name="Jena J.K."/>
        </authorList>
    </citation>
    <scope>NUCLEOTIDE SEQUENCE [LARGE SCALE GENOMIC DNA]</scope>
    <source>
        <strain evidence="2">CM1030</strain>
        <tissue evidence="2">Blood</tissue>
    </source>
</reference>
<dbReference type="Gene3D" id="3.10.20.370">
    <property type="match status" value="1"/>
</dbReference>
<proteinExistence type="predicted"/>
<dbReference type="FunFam" id="3.10.20.370:FF:000001">
    <property type="entry name" value="Retrovirus-related Pol polyprotein from transposon 17.6-like protein"/>
    <property type="match status" value="1"/>
</dbReference>
<accession>A0ABD0MFI4</accession>
<comment type="caution">
    <text evidence="2">The sequence shown here is derived from an EMBL/GenBank/DDBJ whole genome shotgun (WGS) entry which is preliminary data.</text>
</comment>
<evidence type="ECO:0000313" key="3">
    <source>
        <dbReference type="Proteomes" id="UP001529510"/>
    </source>
</evidence>
<dbReference type="EMBL" id="JAMKFB020000726">
    <property type="protein sequence ID" value="KAL0147742.1"/>
    <property type="molecule type" value="Genomic_DNA"/>
</dbReference>
<dbReference type="AlphaFoldDB" id="A0ABD0MFI4"/>
<sequence>QCDTAFQTLKKCLTQAPVLAFADAQKPYVLHVDASMDGLGGVLYQEHEERLRPVAFISRSLSPSERNYPAHKLEFLPLKWAVVDRLHEYLYGVPFEVRTDNNPLTYIMKSAKLDATGHRWLSALTTYNFSLKYRPSRKNVDADVLSRRPHTHLSADEEWQEIPAAGVRALCQALSAERRTGNASYACVVQQAGAHMSAVPKAYSHATEVAADHSPVLSLSELQTPK</sequence>
<dbReference type="PANTHER" id="PTHR34072">
    <property type="entry name" value="ENZYMATIC POLYPROTEIN-RELATED"/>
    <property type="match status" value="1"/>
</dbReference>
<evidence type="ECO:0000259" key="1">
    <source>
        <dbReference type="Pfam" id="PF17919"/>
    </source>
</evidence>
<dbReference type="PANTHER" id="PTHR34072:SF43">
    <property type="entry name" value="RIBONUCLEASE H"/>
    <property type="match status" value="1"/>
</dbReference>
<dbReference type="Proteomes" id="UP001529510">
    <property type="component" value="Unassembled WGS sequence"/>
</dbReference>
<feature type="non-terminal residue" evidence="2">
    <location>
        <position position="1"/>
    </location>
</feature>
<feature type="non-terminal residue" evidence="2">
    <location>
        <position position="226"/>
    </location>
</feature>
<evidence type="ECO:0000313" key="2">
    <source>
        <dbReference type="EMBL" id="KAL0147742.1"/>
    </source>
</evidence>
<keyword evidence="3" id="KW-1185">Reference proteome</keyword>
<dbReference type="InterPro" id="IPR041577">
    <property type="entry name" value="RT_RNaseH_2"/>
</dbReference>
<organism evidence="2 3">
    <name type="scientific">Cirrhinus mrigala</name>
    <name type="common">Mrigala</name>
    <dbReference type="NCBI Taxonomy" id="683832"/>
    <lineage>
        <taxon>Eukaryota</taxon>
        <taxon>Metazoa</taxon>
        <taxon>Chordata</taxon>
        <taxon>Craniata</taxon>
        <taxon>Vertebrata</taxon>
        <taxon>Euteleostomi</taxon>
        <taxon>Actinopterygii</taxon>
        <taxon>Neopterygii</taxon>
        <taxon>Teleostei</taxon>
        <taxon>Ostariophysi</taxon>
        <taxon>Cypriniformes</taxon>
        <taxon>Cyprinidae</taxon>
        <taxon>Labeoninae</taxon>
        <taxon>Labeonini</taxon>
        <taxon>Cirrhinus</taxon>
    </lineage>
</organism>